<organism evidence="1 2">
    <name type="scientific">Plantactinospora alkalitolerans</name>
    <dbReference type="NCBI Taxonomy" id="2789879"/>
    <lineage>
        <taxon>Bacteria</taxon>
        <taxon>Bacillati</taxon>
        <taxon>Actinomycetota</taxon>
        <taxon>Actinomycetes</taxon>
        <taxon>Micromonosporales</taxon>
        <taxon>Micromonosporaceae</taxon>
        <taxon>Plantactinospora</taxon>
    </lineage>
</organism>
<comment type="caution">
    <text evidence="1">The sequence shown here is derived from an EMBL/GenBank/DDBJ whole genome shotgun (WGS) entry which is preliminary data.</text>
</comment>
<evidence type="ECO:0000313" key="1">
    <source>
        <dbReference type="EMBL" id="MBF9132682.1"/>
    </source>
</evidence>
<accession>A0ABS0H2I9</accession>
<evidence type="ECO:0008006" key="3">
    <source>
        <dbReference type="Google" id="ProtNLM"/>
    </source>
</evidence>
<sequence>MTDVRPKSLDGSANTLLELAGLLQAGRPELTLSGRVTSPTAHEEVASRTKDFAGFAHDQYEDVVALLTALSTKLDVASGNYTKVDAGAQQKLDSFLTNSTYRPA</sequence>
<dbReference type="EMBL" id="JADPUN010000246">
    <property type="protein sequence ID" value="MBF9132682.1"/>
    <property type="molecule type" value="Genomic_DNA"/>
</dbReference>
<keyword evidence="2" id="KW-1185">Reference proteome</keyword>
<evidence type="ECO:0000313" key="2">
    <source>
        <dbReference type="Proteomes" id="UP000638560"/>
    </source>
</evidence>
<name>A0ABS0H2I9_9ACTN</name>
<protein>
    <recommendedName>
        <fullName evidence="3">PE domain-containing protein</fullName>
    </recommendedName>
</protein>
<dbReference type="RefSeq" id="WP_196204211.1">
    <property type="nucleotide sequence ID" value="NZ_JADPUN010000246.1"/>
</dbReference>
<dbReference type="Proteomes" id="UP000638560">
    <property type="component" value="Unassembled WGS sequence"/>
</dbReference>
<reference evidence="1 2" key="1">
    <citation type="submission" date="2020-11" db="EMBL/GenBank/DDBJ databases">
        <title>A novel isolate from a Black sea contaminated sediment with potential to produce alkanes: Plantactinospora alkalitolerans sp. nov.</title>
        <authorList>
            <person name="Carro L."/>
            <person name="Veyisoglu A."/>
            <person name="Guven K."/>
            <person name="Schumann P."/>
            <person name="Klenk H.-P."/>
            <person name="Sahin N."/>
        </authorList>
    </citation>
    <scope>NUCLEOTIDE SEQUENCE [LARGE SCALE GENOMIC DNA]</scope>
    <source>
        <strain evidence="1 2">S1510</strain>
    </source>
</reference>
<gene>
    <name evidence="1" type="ORF">I0C86_27555</name>
</gene>
<proteinExistence type="predicted"/>